<evidence type="ECO:0000256" key="2">
    <source>
        <dbReference type="ARBA" id="ARBA00023015"/>
    </source>
</evidence>
<keyword evidence="3" id="KW-0238">DNA-binding</keyword>
<dbReference type="InterPro" id="IPR051089">
    <property type="entry name" value="prtT"/>
</dbReference>
<keyword evidence="7" id="KW-1185">Reference proteome</keyword>
<organism evidence="6 7">
    <name type="scientific">Stachybotrys elegans</name>
    <dbReference type="NCBI Taxonomy" id="80388"/>
    <lineage>
        <taxon>Eukaryota</taxon>
        <taxon>Fungi</taxon>
        <taxon>Dikarya</taxon>
        <taxon>Ascomycota</taxon>
        <taxon>Pezizomycotina</taxon>
        <taxon>Sordariomycetes</taxon>
        <taxon>Hypocreomycetidae</taxon>
        <taxon>Hypocreales</taxon>
        <taxon>Stachybotryaceae</taxon>
        <taxon>Stachybotrys</taxon>
    </lineage>
</organism>
<gene>
    <name evidence="6" type="ORF">B0I35DRAFT_444970</name>
</gene>
<evidence type="ECO:0000256" key="4">
    <source>
        <dbReference type="ARBA" id="ARBA00023163"/>
    </source>
</evidence>
<dbReference type="GO" id="GO:0000976">
    <property type="term" value="F:transcription cis-regulatory region binding"/>
    <property type="evidence" value="ECO:0007669"/>
    <property type="project" value="TreeGrafter"/>
</dbReference>
<dbReference type="Proteomes" id="UP000813444">
    <property type="component" value="Unassembled WGS sequence"/>
</dbReference>
<evidence type="ECO:0000313" key="7">
    <source>
        <dbReference type="Proteomes" id="UP000813444"/>
    </source>
</evidence>
<evidence type="ECO:0000256" key="5">
    <source>
        <dbReference type="ARBA" id="ARBA00023242"/>
    </source>
</evidence>
<evidence type="ECO:0008006" key="8">
    <source>
        <dbReference type="Google" id="ProtNLM"/>
    </source>
</evidence>
<name>A0A8K0SI93_9HYPO</name>
<dbReference type="AlphaFoldDB" id="A0A8K0SI93"/>
<dbReference type="GO" id="GO:0000981">
    <property type="term" value="F:DNA-binding transcription factor activity, RNA polymerase II-specific"/>
    <property type="evidence" value="ECO:0007669"/>
    <property type="project" value="TreeGrafter"/>
</dbReference>
<dbReference type="PANTHER" id="PTHR31845">
    <property type="entry name" value="FINGER DOMAIN PROTEIN, PUTATIVE-RELATED"/>
    <property type="match status" value="1"/>
</dbReference>
<keyword evidence="5" id="KW-0539">Nucleus</keyword>
<evidence type="ECO:0000313" key="6">
    <source>
        <dbReference type="EMBL" id="KAH7304526.1"/>
    </source>
</evidence>
<dbReference type="GO" id="GO:0005634">
    <property type="term" value="C:nucleus"/>
    <property type="evidence" value="ECO:0007669"/>
    <property type="project" value="UniProtKB-SubCell"/>
</dbReference>
<evidence type="ECO:0000256" key="3">
    <source>
        <dbReference type="ARBA" id="ARBA00023125"/>
    </source>
</evidence>
<proteinExistence type="predicted"/>
<dbReference type="OrthoDB" id="1600564at2759"/>
<comment type="subcellular location">
    <subcellularLocation>
        <location evidence="1">Nucleus</location>
    </subcellularLocation>
</comment>
<sequence length="401" mass="45401">MIRLQSKVESLEHLISSSLRNTSDIPADHSPNLTSYEAGSGLEIFRREMMQFFPFVAIPTGMTREMLVVQKPMLCMAIDVVTQQADLSTTFREKMSQRVVINGEKDLDLLQSILVYLAWNHVHVDPGTHFITMVYIATALTSQLGLDQITRSRLGALRELERPNDPKVHTNEEIRALLGLSWLTSTFSNTIQDISGLNLTMVADFGCQRLREFPSDAYLIQLTQIQQLASSTRSIYRGILELPMPQVEATAAISSLNASVKDLGIRLDRSLPHPQLLTMSYCSLEVYLYKVSLDGICPDYIPSLFTAAITIVNEFSNVRDSVIPFLPYPFWIQLGHAILILSRVLAMGHDPMFSLHRFEFQGALEQLMHKLERVIRHGKEEARRLADICSMVELEQWYTGN</sequence>
<dbReference type="PANTHER" id="PTHR31845:SF10">
    <property type="entry name" value="ZN(II)2CYS6 TRANSCRIPTION FACTOR (EUROFUNG)"/>
    <property type="match status" value="1"/>
</dbReference>
<keyword evidence="4" id="KW-0804">Transcription</keyword>
<accession>A0A8K0SI93</accession>
<comment type="caution">
    <text evidence="6">The sequence shown here is derived from an EMBL/GenBank/DDBJ whole genome shotgun (WGS) entry which is preliminary data.</text>
</comment>
<keyword evidence="2" id="KW-0805">Transcription regulation</keyword>
<reference evidence="6" key="1">
    <citation type="journal article" date="2021" name="Nat. Commun.">
        <title>Genetic determinants of endophytism in the Arabidopsis root mycobiome.</title>
        <authorList>
            <person name="Mesny F."/>
            <person name="Miyauchi S."/>
            <person name="Thiergart T."/>
            <person name="Pickel B."/>
            <person name="Atanasova L."/>
            <person name="Karlsson M."/>
            <person name="Huettel B."/>
            <person name="Barry K.W."/>
            <person name="Haridas S."/>
            <person name="Chen C."/>
            <person name="Bauer D."/>
            <person name="Andreopoulos W."/>
            <person name="Pangilinan J."/>
            <person name="LaButti K."/>
            <person name="Riley R."/>
            <person name="Lipzen A."/>
            <person name="Clum A."/>
            <person name="Drula E."/>
            <person name="Henrissat B."/>
            <person name="Kohler A."/>
            <person name="Grigoriev I.V."/>
            <person name="Martin F.M."/>
            <person name="Hacquard S."/>
        </authorList>
    </citation>
    <scope>NUCLEOTIDE SEQUENCE</scope>
    <source>
        <strain evidence="6">MPI-CAGE-CH-0235</strain>
    </source>
</reference>
<dbReference type="EMBL" id="JAGPNK010000022">
    <property type="protein sequence ID" value="KAH7304526.1"/>
    <property type="molecule type" value="Genomic_DNA"/>
</dbReference>
<evidence type="ECO:0000256" key="1">
    <source>
        <dbReference type="ARBA" id="ARBA00004123"/>
    </source>
</evidence>
<protein>
    <recommendedName>
        <fullName evidence="8">Transcription factor domain-containing protein</fullName>
    </recommendedName>
</protein>